<evidence type="ECO:0008006" key="4">
    <source>
        <dbReference type="Google" id="ProtNLM"/>
    </source>
</evidence>
<sequence>MKWKKSGLLILLVFFMVLITIEFTGSNGSLALPGSNAGTNVKADSSKDSTVFPTTANLEENLPVLGSYEKLKELLEKINMQNIRHGGPIRYMKKGLALEKSTVQAPMGMADQKSEATTNGSSPDFSTTNVQVQEVDEADIIKTDGKYIYQVNNRRVVVIEAYPAYKMSIAGTIDFQDENFNPMELYLDEKNLVVIGSSVKNIPLVEPKKAPTSGESNTQGNVTGTVQKSFAPEIYPPRYSYGTVKALIYDIRDKKNIQKIRELELEGFYVSSRKIGASLYIVANRNVDYYILKNPREGQDLTPSYRDTVSGDEFINIGYDRIRYFPECPEPNYLIITGLNLDKPGEKANISTYLGAGENIYASTENLYVALTGYEETFDAKHDVNYKDGAVSNEKFSIIPPTYDTNTLIYKFGLNAGKITFKAKGKVPGTILNQFSMDEHKDNFRIATTSGDMWRTDEHTSKNNLYILDSTLKLTGRLEGIAPGEKIYSVRFMGDRAYMVTFKKVDPLFVIDLKDSSKPYILGALKIPGYSDYIHPYDENHIIGFGKDTIEVEQKDAQSNPVGIMAFYQRMKIALFDVTDVNHPKEKFKEIIGDRGTDSELLRNHRALLFSKERNIMAFPITVMEIKNKGGTIKGNFPQYGEFSFQGAYVYSINLQMGFKLKGRITHLSSEDYLKSGGSWYQSEKNIERIIYIGDNLYTLSKGMIKANRMSDLKEIKAVEIPQ</sequence>
<keyword evidence="3" id="KW-1185">Reference proteome</keyword>
<dbReference type="RefSeq" id="WP_122014916.1">
    <property type="nucleotide sequence ID" value="NZ_CP033169.1"/>
</dbReference>
<dbReference type="Proteomes" id="UP000280960">
    <property type="component" value="Chromosome"/>
</dbReference>
<feature type="region of interest" description="Disordered" evidence="1">
    <location>
        <begin position="110"/>
        <end position="130"/>
    </location>
</feature>
<dbReference type="KEGG" id="bacg:D2962_10130"/>
<dbReference type="AlphaFoldDB" id="A0A3G2R7Z7"/>
<name>A0A3G2R7Z7_9FIRM</name>
<reference evidence="2 3" key="1">
    <citation type="submission" date="2018-10" db="EMBL/GenBank/DDBJ databases">
        <authorList>
            <person name="Zhang X."/>
        </authorList>
    </citation>
    <scope>NUCLEOTIDE SEQUENCE [LARGE SCALE GENOMIC DNA]</scope>
    <source>
        <strain evidence="2 3">SK-G1</strain>
    </source>
</reference>
<gene>
    <name evidence="2" type="ORF">D2962_10130</name>
</gene>
<evidence type="ECO:0000256" key="1">
    <source>
        <dbReference type="SAM" id="MobiDB-lite"/>
    </source>
</evidence>
<feature type="compositionally biased region" description="Polar residues" evidence="1">
    <location>
        <begin position="115"/>
        <end position="130"/>
    </location>
</feature>
<proteinExistence type="predicted"/>
<dbReference type="EMBL" id="CP033169">
    <property type="protein sequence ID" value="AYO30927.1"/>
    <property type="molecule type" value="Genomic_DNA"/>
</dbReference>
<protein>
    <recommendedName>
        <fullName evidence="4">Beta propeller domain-containing protein</fullName>
    </recommendedName>
</protein>
<organism evidence="2 3">
    <name type="scientific">Biomaibacter acetigenes</name>
    <dbReference type="NCBI Taxonomy" id="2316383"/>
    <lineage>
        <taxon>Bacteria</taxon>
        <taxon>Bacillati</taxon>
        <taxon>Bacillota</taxon>
        <taxon>Clostridia</taxon>
        <taxon>Thermosediminibacterales</taxon>
        <taxon>Tepidanaerobacteraceae</taxon>
        <taxon>Biomaibacter</taxon>
    </lineage>
</organism>
<accession>A0A3G2R7Z7</accession>
<dbReference type="Pfam" id="PF09826">
    <property type="entry name" value="Beta_propel"/>
    <property type="match status" value="1"/>
</dbReference>
<evidence type="ECO:0000313" key="3">
    <source>
        <dbReference type="Proteomes" id="UP000280960"/>
    </source>
</evidence>
<evidence type="ECO:0000313" key="2">
    <source>
        <dbReference type="EMBL" id="AYO30927.1"/>
    </source>
</evidence>
<dbReference type="InterPro" id="IPR019198">
    <property type="entry name" value="Beta_propeller_containing"/>
</dbReference>